<dbReference type="GO" id="GO:0030313">
    <property type="term" value="C:cell envelope"/>
    <property type="evidence" value="ECO:0007669"/>
    <property type="project" value="UniProtKB-SubCell"/>
</dbReference>
<dbReference type="SUPFAM" id="SSF49265">
    <property type="entry name" value="Fibronectin type III"/>
    <property type="match status" value="1"/>
</dbReference>
<feature type="domain" description="SLH" evidence="8">
    <location>
        <begin position="825"/>
        <end position="888"/>
    </location>
</feature>
<evidence type="ECO:0000259" key="8">
    <source>
        <dbReference type="PROSITE" id="PS51272"/>
    </source>
</evidence>
<dbReference type="Pfam" id="PF00041">
    <property type="entry name" value="fn3"/>
    <property type="match status" value="1"/>
</dbReference>
<comment type="caution">
    <text evidence="9">The sequence shown here is derived from an EMBL/GenBank/DDBJ whole genome shotgun (WGS) entry which is preliminary data.</text>
</comment>
<dbReference type="Pfam" id="PF00395">
    <property type="entry name" value="SLH"/>
    <property type="match status" value="3"/>
</dbReference>
<dbReference type="EMBL" id="SNYJ01000006">
    <property type="protein sequence ID" value="TDQ40391.1"/>
    <property type="molecule type" value="Genomic_DNA"/>
</dbReference>
<evidence type="ECO:0000313" key="9">
    <source>
        <dbReference type="EMBL" id="TDQ40391.1"/>
    </source>
</evidence>
<reference evidence="9 10" key="1">
    <citation type="submission" date="2019-03" db="EMBL/GenBank/DDBJ databases">
        <title>Genomic Encyclopedia of Type Strains, Phase IV (KMG-IV): sequencing the most valuable type-strain genomes for metagenomic binning, comparative biology and taxonomic classification.</title>
        <authorList>
            <person name="Goeker M."/>
        </authorList>
    </citation>
    <scope>NUCLEOTIDE SEQUENCE [LARGE SCALE GENOMIC DNA]</scope>
    <source>
        <strain evidence="9 10">DSM 28697</strain>
    </source>
</reference>
<dbReference type="Pfam" id="PF09479">
    <property type="entry name" value="Flg_new"/>
    <property type="match status" value="1"/>
</dbReference>
<dbReference type="InterPro" id="IPR036116">
    <property type="entry name" value="FN3_sf"/>
</dbReference>
<feature type="repeat" description="NHL" evidence="4">
    <location>
        <begin position="223"/>
        <end position="267"/>
    </location>
</feature>
<accession>A0A4R6U313</accession>
<sequence length="955" mass="104527">MRQNWKFLNNVLLISATVIALSLMTFSMAWAKEESEASPFNAQNTASFDRPVAVAINDQGHVHVADSGSNRIIVLAPDGKYVTEWGGLGSGDGQFSYPSGIAFDSDGHVYVVDRDNHRIQKFDTSGSYLAEWGSPGNEEGEFRNPSGITVSHNGIVYVTDRDNHRIQSFDSDGNFLGQWGSYGDGDGEFNRPYGVAVDDDGNVYTTESENHRVQKFSADGSYVSQWGSQGDGDSQFQYPFSIAIENVNSYIYVPDAQNHRIQKFDLEGNFLAEWGQSGDGNGQFNFPNGVAIDSDGNVYVSEASNHQIQKFDSDGNFLNRWSGAVSVPESPRNVTAEPGNGQATVTFDPPLFDGNQPITSYEVTTYPGEHTTVGTESPMTVGGLTNGESYTFTVRASNSAGSSAESSASDSTIPFAETMTVTLDAQGGSVDYDELTKQYGATYGQGSDGVTVEALPNPKREGYAFKGWYTEPNGAGTVVTNSTKVTSEEDHTLFADWTLLHSEPPFPDDEKEEGTEKKERKERKKKEEQKEQEGPEEPEKYVDIYFNGTVVDAGIFSTKEMKGQQQSILIIDAGKLDDLLVTAGPAPVLELSLEGSFDTFIGKLNGHTLHQLATKQGRIEIQTNHFTYVVPAAAINVEALTSSLENSASLNEVSVEIEISSPSSEVIEAMTRRNEKESLEWITPPLEYSVRGIYENQSRLITNFDAYVEHWVNISPPKETGKFLTGALINADGNIHHVPTKIVYQNGESYAVLSSTYGGMFAVVSREVALNDIAGHWSEAAVQDMANRGIISGIGKDQFEPNRNITRAEFASILVRALGLQASIETSSFHDVKESSWYSQAIKTAYDNGLIQGFEDGTFRPAEAITREQAMVIIAKGMEITGMEEYVSEPIHENVLEPFEDQREVAAWARRSAATSIQAELLEGRSAAILAPKETITRAEVAVMIQRLLKKSNLI</sequence>
<dbReference type="SUPFAM" id="SSF101898">
    <property type="entry name" value="NHL repeat"/>
    <property type="match status" value="1"/>
</dbReference>
<dbReference type="PROSITE" id="PS50853">
    <property type="entry name" value="FN3"/>
    <property type="match status" value="1"/>
</dbReference>
<feature type="repeat" description="NHL" evidence="4">
    <location>
        <begin position="48"/>
        <end position="78"/>
    </location>
</feature>
<dbReference type="InterPro" id="IPR050952">
    <property type="entry name" value="TRIM-NHL_E3_ligases"/>
</dbReference>
<feature type="signal peptide" evidence="6">
    <location>
        <begin position="1"/>
        <end position="31"/>
    </location>
</feature>
<feature type="domain" description="Fibronectin type-III" evidence="7">
    <location>
        <begin position="327"/>
        <end position="416"/>
    </location>
</feature>
<dbReference type="InterPro" id="IPR013783">
    <property type="entry name" value="Ig-like_fold"/>
</dbReference>
<feature type="repeat" description="NHL" evidence="4">
    <location>
        <begin position="275"/>
        <end position="314"/>
    </location>
</feature>
<gene>
    <name evidence="9" type="ORF">EV213_106107</name>
</gene>
<dbReference type="InterPro" id="IPR001258">
    <property type="entry name" value="NHL_repeat"/>
</dbReference>
<evidence type="ECO:0000256" key="2">
    <source>
        <dbReference type="ARBA" id="ARBA00022729"/>
    </source>
</evidence>
<evidence type="ECO:0000256" key="4">
    <source>
        <dbReference type="PROSITE-ProRule" id="PRU00504"/>
    </source>
</evidence>
<dbReference type="PROSITE" id="PS51125">
    <property type="entry name" value="NHL"/>
    <property type="match status" value="6"/>
</dbReference>
<dbReference type="Proteomes" id="UP000295632">
    <property type="component" value="Unassembled WGS sequence"/>
</dbReference>
<dbReference type="Gene3D" id="2.60.40.4270">
    <property type="entry name" value="Listeria-Bacteroides repeat domain"/>
    <property type="match status" value="1"/>
</dbReference>
<dbReference type="PROSITE" id="PS51272">
    <property type="entry name" value="SLH"/>
    <property type="match status" value="3"/>
</dbReference>
<keyword evidence="3" id="KW-0677">Repeat</keyword>
<evidence type="ECO:0000256" key="5">
    <source>
        <dbReference type="SAM" id="MobiDB-lite"/>
    </source>
</evidence>
<dbReference type="InterPro" id="IPR003961">
    <property type="entry name" value="FN3_dom"/>
</dbReference>
<dbReference type="Pfam" id="PF01436">
    <property type="entry name" value="NHL"/>
    <property type="match status" value="4"/>
</dbReference>
<feature type="compositionally biased region" description="Basic and acidic residues" evidence="5">
    <location>
        <begin position="514"/>
        <end position="540"/>
    </location>
</feature>
<evidence type="ECO:0000256" key="3">
    <source>
        <dbReference type="ARBA" id="ARBA00022737"/>
    </source>
</evidence>
<dbReference type="NCBIfam" id="TIGR02543">
    <property type="entry name" value="List_Bact_rpt"/>
    <property type="match status" value="1"/>
</dbReference>
<name>A0A4R6U313_9BACI</name>
<dbReference type="RefSeq" id="WP_133580210.1">
    <property type="nucleotide sequence ID" value="NZ_SNYJ01000006.1"/>
</dbReference>
<dbReference type="InterPro" id="IPR013378">
    <property type="entry name" value="InlB-like_B-rpt"/>
</dbReference>
<feature type="repeat" description="NHL" evidence="4">
    <location>
        <begin position="133"/>
        <end position="172"/>
    </location>
</feature>
<dbReference type="Gene3D" id="2.60.40.10">
    <property type="entry name" value="Immunoglobulins"/>
    <property type="match status" value="1"/>
</dbReference>
<dbReference type="CDD" id="cd14955">
    <property type="entry name" value="NHL_like_4"/>
    <property type="match status" value="1"/>
</dbReference>
<evidence type="ECO:0000256" key="1">
    <source>
        <dbReference type="ARBA" id="ARBA00004196"/>
    </source>
</evidence>
<dbReference type="PANTHER" id="PTHR24104">
    <property type="entry name" value="E3 UBIQUITIN-PROTEIN LIGASE NHLRC1-RELATED"/>
    <property type="match status" value="1"/>
</dbReference>
<feature type="domain" description="SLH" evidence="8">
    <location>
        <begin position="896"/>
        <end position="955"/>
    </location>
</feature>
<dbReference type="InterPro" id="IPR042229">
    <property type="entry name" value="Listeria/Bacterioides_rpt_sf"/>
</dbReference>
<dbReference type="InterPro" id="IPR011042">
    <property type="entry name" value="6-blade_b-propeller_TolB-like"/>
</dbReference>
<evidence type="ECO:0000259" key="7">
    <source>
        <dbReference type="PROSITE" id="PS50853"/>
    </source>
</evidence>
<dbReference type="AlphaFoldDB" id="A0A4R6U313"/>
<organism evidence="9 10">
    <name type="scientific">Aureibacillus halotolerans</name>
    <dbReference type="NCBI Taxonomy" id="1508390"/>
    <lineage>
        <taxon>Bacteria</taxon>
        <taxon>Bacillati</taxon>
        <taxon>Bacillota</taxon>
        <taxon>Bacilli</taxon>
        <taxon>Bacillales</taxon>
        <taxon>Bacillaceae</taxon>
        <taxon>Aureibacillus</taxon>
    </lineage>
</organism>
<protein>
    <submittedName>
        <fullName evidence="9">Putative repeat protein (TIGR02543 family)</fullName>
    </submittedName>
</protein>
<feature type="repeat" description="NHL" evidence="4">
    <location>
        <begin position="180"/>
        <end position="219"/>
    </location>
</feature>
<dbReference type="InterPro" id="IPR001119">
    <property type="entry name" value="SLH_dom"/>
</dbReference>
<keyword evidence="2 6" id="KW-0732">Signal</keyword>
<dbReference type="SMART" id="SM00060">
    <property type="entry name" value="FN3"/>
    <property type="match status" value="1"/>
</dbReference>
<dbReference type="PANTHER" id="PTHR24104:SF25">
    <property type="entry name" value="PROTEIN LIN-41"/>
    <property type="match status" value="1"/>
</dbReference>
<comment type="subcellular location">
    <subcellularLocation>
        <location evidence="1">Cell envelope</location>
    </subcellularLocation>
</comment>
<evidence type="ECO:0000256" key="6">
    <source>
        <dbReference type="SAM" id="SignalP"/>
    </source>
</evidence>
<dbReference type="Gene3D" id="2.120.10.30">
    <property type="entry name" value="TolB, C-terminal domain"/>
    <property type="match status" value="3"/>
</dbReference>
<dbReference type="OrthoDB" id="9799230at2"/>
<proteinExistence type="predicted"/>
<feature type="region of interest" description="Disordered" evidence="5">
    <location>
        <begin position="498"/>
        <end position="540"/>
    </location>
</feature>
<keyword evidence="10" id="KW-1185">Reference proteome</keyword>
<feature type="domain" description="SLH" evidence="8">
    <location>
        <begin position="765"/>
        <end position="823"/>
    </location>
</feature>
<dbReference type="GO" id="GO:0008270">
    <property type="term" value="F:zinc ion binding"/>
    <property type="evidence" value="ECO:0007669"/>
    <property type="project" value="UniProtKB-KW"/>
</dbReference>
<evidence type="ECO:0000313" key="10">
    <source>
        <dbReference type="Proteomes" id="UP000295632"/>
    </source>
</evidence>
<feature type="chain" id="PRO_5020844656" evidence="6">
    <location>
        <begin position="32"/>
        <end position="955"/>
    </location>
</feature>
<feature type="region of interest" description="Disordered" evidence="5">
    <location>
        <begin position="329"/>
        <end position="351"/>
    </location>
</feature>
<feature type="repeat" description="NHL" evidence="4">
    <location>
        <begin position="86"/>
        <end position="125"/>
    </location>
</feature>